<gene>
    <name evidence="1" type="ORF">VBApiPXC38_49</name>
</gene>
<sequence>MIKSTLEAMYIAYIAYNGRILSRKHYNPQTPIRILEDGTGWILVGGDWIAATFYVKDVLQKLDLKDKPT</sequence>
<keyword evidence="2" id="KW-1185">Reference proteome</keyword>
<name>A0A5P8PR51_9CAUD</name>
<accession>A0A5P8PR51</accession>
<dbReference type="EMBL" id="MN508356">
    <property type="protein sequence ID" value="QFR59736.1"/>
    <property type="molecule type" value="Genomic_DNA"/>
</dbReference>
<organism evidence="1 2">
    <name type="scientific">Acinetobacter phage VB_ApiP_XC38</name>
    <dbReference type="NCBI Taxonomy" id="2655002"/>
    <lineage>
        <taxon>Viruses</taxon>
        <taxon>Duplodnaviria</taxon>
        <taxon>Heunggongvirae</taxon>
        <taxon>Uroviricota</taxon>
        <taxon>Caudoviricetes</taxon>
        <taxon>Schitoviridae</taxon>
        <taxon>Exceevirus</taxon>
        <taxon>Exceevirus Xc38</taxon>
    </lineage>
</organism>
<protein>
    <submittedName>
        <fullName evidence="1">Uncharacterized protein</fullName>
    </submittedName>
</protein>
<evidence type="ECO:0000313" key="1">
    <source>
        <dbReference type="EMBL" id="QFR59736.1"/>
    </source>
</evidence>
<reference evidence="1 2" key="1">
    <citation type="submission" date="2019-09" db="EMBL/GenBank/DDBJ databases">
        <title>The characteristics and genome analysis of VB_ApiP_XC38, a novel N4-like phage Infecting Acinetobacter pittii.</title>
        <authorList>
            <person name="Cheng M."/>
        </authorList>
    </citation>
    <scope>NUCLEOTIDE SEQUENCE [LARGE SCALE GENOMIC DNA]</scope>
</reference>
<dbReference type="Proteomes" id="UP000326537">
    <property type="component" value="Segment"/>
</dbReference>
<proteinExistence type="predicted"/>
<evidence type="ECO:0000313" key="2">
    <source>
        <dbReference type="Proteomes" id="UP000326537"/>
    </source>
</evidence>